<dbReference type="AlphaFoldDB" id="A0A3N3ZSR3"/>
<dbReference type="RefSeq" id="WP_123823903.1">
    <property type="nucleotide sequence ID" value="NZ_RKMF01000002.1"/>
</dbReference>
<evidence type="ECO:0000313" key="4">
    <source>
        <dbReference type="Proteomes" id="UP000270616"/>
    </source>
</evidence>
<dbReference type="OrthoDB" id="4883593at2"/>
<protein>
    <submittedName>
        <fullName evidence="3">Uncharacterized protein</fullName>
    </submittedName>
</protein>
<dbReference type="EMBL" id="RKMF01000002">
    <property type="protein sequence ID" value="ROZ64622.1"/>
    <property type="molecule type" value="Genomic_DNA"/>
</dbReference>
<name>A0A3N3ZSR3_9MICC</name>
<evidence type="ECO:0000256" key="1">
    <source>
        <dbReference type="SAM" id="MobiDB-lite"/>
    </source>
</evidence>
<evidence type="ECO:0000313" key="3">
    <source>
        <dbReference type="EMBL" id="ROZ64622.1"/>
    </source>
</evidence>
<evidence type="ECO:0000256" key="2">
    <source>
        <dbReference type="SAM" id="Phobius"/>
    </source>
</evidence>
<sequence length="242" mass="24812">MSQDRYLDPDGASAGNADAPEEIVNIPSGDAEALDLPAPEIDLGGAPSTAADKPLGPRRLALLREQMEQHQKELAQNQSDDPEHVDPDLAMKQRRMAELASRAALASEEDRAAAERASAAGARTSDDDGAAARPVPTPAPAASDQSGSAQAPLGSTATHSTADEHEHSQAVAPVATEASAAESGTESDAEEPGKPVSALDAEGLELLEPSKYRESGGGKTVLLVLAAVVLLALAVVILLILL</sequence>
<proteinExistence type="predicted"/>
<feature type="region of interest" description="Disordered" evidence="1">
    <location>
        <begin position="1"/>
        <end position="202"/>
    </location>
</feature>
<feature type="compositionally biased region" description="Low complexity" evidence="1">
    <location>
        <begin position="170"/>
        <end position="184"/>
    </location>
</feature>
<feature type="transmembrane region" description="Helical" evidence="2">
    <location>
        <begin position="221"/>
        <end position="241"/>
    </location>
</feature>
<reference evidence="3 4" key="1">
    <citation type="submission" date="2018-10" db="EMBL/GenBank/DDBJ databases">
        <title>Kocuria sp. M5W7-7, whole genome shotgun sequence.</title>
        <authorList>
            <person name="Tuo L."/>
        </authorList>
    </citation>
    <scope>NUCLEOTIDE SEQUENCE [LARGE SCALE GENOMIC DNA]</scope>
    <source>
        <strain evidence="3 4">M5W7-7</strain>
    </source>
</reference>
<keyword evidence="4" id="KW-1185">Reference proteome</keyword>
<keyword evidence="2" id="KW-0812">Transmembrane</keyword>
<comment type="caution">
    <text evidence="3">The sequence shown here is derived from an EMBL/GenBank/DDBJ whole genome shotgun (WGS) entry which is preliminary data.</text>
</comment>
<keyword evidence="2" id="KW-0472">Membrane</keyword>
<organism evidence="3 4">
    <name type="scientific">Kocuria soli</name>
    <dbReference type="NCBI Taxonomy" id="2485125"/>
    <lineage>
        <taxon>Bacteria</taxon>
        <taxon>Bacillati</taxon>
        <taxon>Actinomycetota</taxon>
        <taxon>Actinomycetes</taxon>
        <taxon>Micrococcales</taxon>
        <taxon>Micrococcaceae</taxon>
        <taxon>Kocuria</taxon>
    </lineage>
</organism>
<keyword evidence="2" id="KW-1133">Transmembrane helix</keyword>
<dbReference type="Proteomes" id="UP000270616">
    <property type="component" value="Unassembled WGS sequence"/>
</dbReference>
<gene>
    <name evidence="3" type="ORF">EDL96_01860</name>
</gene>
<feature type="compositionally biased region" description="Polar residues" evidence="1">
    <location>
        <begin position="143"/>
        <end position="160"/>
    </location>
</feature>
<feature type="compositionally biased region" description="Basic and acidic residues" evidence="1">
    <location>
        <begin position="81"/>
        <end position="97"/>
    </location>
</feature>
<accession>A0A3N3ZSR3</accession>